<dbReference type="InterPro" id="IPR054539">
    <property type="entry name" value="Beta-prop_PDH"/>
</dbReference>
<evidence type="ECO:0000313" key="5">
    <source>
        <dbReference type="Proteomes" id="UP000682733"/>
    </source>
</evidence>
<dbReference type="Gene3D" id="2.120.10.30">
    <property type="entry name" value="TolB, C-terminal domain"/>
    <property type="match status" value="1"/>
</dbReference>
<dbReference type="Proteomes" id="UP000677228">
    <property type="component" value="Unassembled WGS sequence"/>
</dbReference>
<dbReference type="AlphaFoldDB" id="A0A8S2KSE4"/>
<reference evidence="4" key="1">
    <citation type="submission" date="2021-02" db="EMBL/GenBank/DDBJ databases">
        <authorList>
            <person name="Nowell W R."/>
        </authorList>
    </citation>
    <scope>NUCLEOTIDE SEQUENCE</scope>
</reference>
<accession>A0A8S2KSE4</accession>
<evidence type="ECO:0000256" key="1">
    <source>
        <dbReference type="SAM" id="SignalP"/>
    </source>
</evidence>
<dbReference type="InterPro" id="IPR011042">
    <property type="entry name" value="6-blade_b-propeller_TolB-like"/>
</dbReference>
<proteinExistence type="predicted"/>
<sequence length="412" mass="45918">MLLSSFVIVTIFYQSVGQNIPVTPFNPAPICITVNDLPPPYNASSADKPSHVIPPPKNPSLFAPDKFTVSIYQDKLASPRYLQNTPTGNLLVTGENGNKITLLIDSNRDGSVDESTVFADKSNGLNSCFGMAFNDGYFYLANAGDLRRYRYEDGKKKIEGTGRVLMTYPSTYHWTRTVIIPPWKDHLFVSVGSGSNVDIEPLPHASIQSANFDGSNNQTFVFGTRNPVGLAFHPITKDFYGVVQGRDELGDDLVPDYFTKINQGDYYGWPFAYLSSKNIDPRHTFSNGSSQRPDLVNKTKTPYILFQAHSAVLGMQFYTGQMFPQRYQNGAFAAFHGSWNRNSGTGYKIVFIPFGDDNRPTGCYEDFLYGFLTKPEIPETWGRPVGVLVAKDGSLLFTDDGNGRIYRIKYNP</sequence>
<comment type="caution">
    <text evidence="4">The sequence shown here is derived from an EMBL/GenBank/DDBJ whole genome shotgun (WGS) entry which is preliminary data.</text>
</comment>
<dbReference type="Proteomes" id="UP000682733">
    <property type="component" value="Unassembled WGS sequence"/>
</dbReference>
<evidence type="ECO:0000259" key="2">
    <source>
        <dbReference type="Pfam" id="PF22807"/>
    </source>
</evidence>
<keyword evidence="1" id="KW-0732">Signal</keyword>
<feature type="signal peptide" evidence="1">
    <location>
        <begin position="1"/>
        <end position="17"/>
    </location>
</feature>
<dbReference type="InterPro" id="IPR011041">
    <property type="entry name" value="Quinoprot_gluc/sorb_DH_b-prop"/>
</dbReference>
<dbReference type="Pfam" id="PF22807">
    <property type="entry name" value="TrAA12"/>
    <property type="match status" value="1"/>
</dbReference>
<dbReference type="EMBL" id="CAJNOK010009960">
    <property type="protein sequence ID" value="CAF1102842.1"/>
    <property type="molecule type" value="Genomic_DNA"/>
</dbReference>
<feature type="domain" description="Pyrroloquinoline quinone-dependent pyranose dehydrogenase beta-propeller" evidence="2">
    <location>
        <begin position="66"/>
        <end position="410"/>
    </location>
</feature>
<dbReference type="PANTHER" id="PTHR19328:SF53">
    <property type="entry name" value="MEMBRANE PROTEIN"/>
    <property type="match status" value="1"/>
</dbReference>
<gene>
    <name evidence="3" type="ORF">OVA965_LOCUS19378</name>
    <name evidence="4" type="ORF">TMI583_LOCUS19392</name>
</gene>
<evidence type="ECO:0000313" key="4">
    <source>
        <dbReference type="EMBL" id="CAF3864117.1"/>
    </source>
</evidence>
<evidence type="ECO:0000313" key="3">
    <source>
        <dbReference type="EMBL" id="CAF1102842.1"/>
    </source>
</evidence>
<protein>
    <recommendedName>
        <fullName evidence="2">Pyrroloquinoline quinone-dependent pyranose dehydrogenase beta-propeller domain-containing protein</fullName>
    </recommendedName>
</protein>
<organism evidence="4 5">
    <name type="scientific">Didymodactylos carnosus</name>
    <dbReference type="NCBI Taxonomy" id="1234261"/>
    <lineage>
        <taxon>Eukaryota</taxon>
        <taxon>Metazoa</taxon>
        <taxon>Spiralia</taxon>
        <taxon>Gnathifera</taxon>
        <taxon>Rotifera</taxon>
        <taxon>Eurotatoria</taxon>
        <taxon>Bdelloidea</taxon>
        <taxon>Philodinida</taxon>
        <taxon>Philodinidae</taxon>
        <taxon>Didymodactylos</taxon>
    </lineage>
</organism>
<name>A0A8S2KSE4_9BILA</name>
<feature type="chain" id="PRO_5035646978" description="Pyrroloquinoline quinone-dependent pyranose dehydrogenase beta-propeller domain-containing protein" evidence="1">
    <location>
        <begin position="18"/>
        <end position="412"/>
    </location>
</feature>
<dbReference type="SUPFAM" id="SSF50952">
    <property type="entry name" value="Soluble quinoprotein glucose dehydrogenase"/>
    <property type="match status" value="1"/>
</dbReference>
<dbReference type="PANTHER" id="PTHR19328">
    <property type="entry name" value="HEDGEHOG-INTERACTING PROTEIN"/>
    <property type="match status" value="1"/>
</dbReference>
<dbReference type="EMBL" id="CAJOBA010009982">
    <property type="protein sequence ID" value="CAF3864117.1"/>
    <property type="molecule type" value="Genomic_DNA"/>
</dbReference>